<name>A0AAV8Z054_9CUCU</name>
<evidence type="ECO:0000313" key="2">
    <source>
        <dbReference type="Proteomes" id="UP001162162"/>
    </source>
</evidence>
<dbReference type="Proteomes" id="UP001162162">
    <property type="component" value="Unassembled WGS sequence"/>
</dbReference>
<sequence>MEFVGSRSEECHRDRQSNDGGLSIFGKALYGMFYFTYLSLKTQSLDVCRLNLFRFVGNLFTDFVKKKYRYCNITQIGTNYPYSSPWLGNHWGSVLTEIGRVQNRQQMRIAPAHNH</sequence>
<accession>A0AAV8Z054</accession>
<keyword evidence="2" id="KW-1185">Reference proteome</keyword>
<dbReference type="EMBL" id="JAPWTK010000022">
    <property type="protein sequence ID" value="KAJ8957500.1"/>
    <property type="molecule type" value="Genomic_DNA"/>
</dbReference>
<proteinExistence type="predicted"/>
<dbReference type="AlphaFoldDB" id="A0AAV8Z054"/>
<organism evidence="1 2">
    <name type="scientific">Aromia moschata</name>
    <dbReference type="NCBI Taxonomy" id="1265417"/>
    <lineage>
        <taxon>Eukaryota</taxon>
        <taxon>Metazoa</taxon>
        <taxon>Ecdysozoa</taxon>
        <taxon>Arthropoda</taxon>
        <taxon>Hexapoda</taxon>
        <taxon>Insecta</taxon>
        <taxon>Pterygota</taxon>
        <taxon>Neoptera</taxon>
        <taxon>Endopterygota</taxon>
        <taxon>Coleoptera</taxon>
        <taxon>Polyphaga</taxon>
        <taxon>Cucujiformia</taxon>
        <taxon>Chrysomeloidea</taxon>
        <taxon>Cerambycidae</taxon>
        <taxon>Cerambycinae</taxon>
        <taxon>Callichromatini</taxon>
        <taxon>Aromia</taxon>
    </lineage>
</organism>
<comment type="caution">
    <text evidence="1">The sequence shown here is derived from an EMBL/GenBank/DDBJ whole genome shotgun (WGS) entry which is preliminary data.</text>
</comment>
<reference evidence="1" key="1">
    <citation type="journal article" date="2023" name="Insect Mol. Biol.">
        <title>Genome sequencing provides insights into the evolution of gene families encoding plant cell wall-degrading enzymes in longhorned beetles.</title>
        <authorList>
            <person name="Shin N.R."/>
            <person name="Okamura Y."/>
            <person name="Kirsch R."/>
            <person name="Pauchet Y."/>
        </authorList>
    </citation>
    <scope>NUCLEOTIDE SEQUENCE</scope>
    <source>
        <strain evidence="1">AMC_N1</strain>
    </source>
</reference>
<protein>
    <submittedName>
        <fullName evidence="1">Uncharacterized protein</fullName>
    </submittedName>
</protein>
<evidence type="ECO:0000313" key="1">
    <source>
        <dbReference type="EMBL" id="KAJ8957500.1"/>
    </source>
</evidence>
<gene>
    <name evidence="1" type="ORF">NQ318_020527</name>
</gene>